<proteinExistence type="predicted"/>
<dbReference type="AlphaFoldDB" id="A0A382CAR9"/>
<organism evidence="1">
    <name type="scientific">marine metagenome</name>
    <dbReference type="NCBI Taxonomy" id="408172"/>
    <lineage>
        <taxon>unclassified sequences</taxon>
        <taxon>metagenomes</taxon>
        <taxon>ecological metagenomes</taxon>
    </lineage>
</organism>
<gene>
    <name evidence="1" type="ORF">METZ01_LOCUS176040</name>
</gene>
<name>A0A382CAR9_9ZZZZ</name>
<accession>A0A382CAR9</accession>
<evidence type="ECO:0000313" key="1">
    <source>
        <dbReference type="EMBL" id="SVB23186.1"/>
    </source>
</evidence>
<feature type="non-terminal residue" evidence="1">
    <location>
        <position position="32"/>
    </location>
</feature>
<feature type="non-terminal residue" evidence="1">
    <location>
        <position position="1"/>
    </location>
</feature>
<reference evidence="1" key="1">
    <citation type="submission" date="2018-05" db="EMBL/GenBank/DDBJ databases">
        <authorList>
            <person name="Lanie J.A."/>
            <person name="Ng W.-L."/>
            <person name="Kazmierczak K.M."/>
            <person name="Andrzejewski T.M."/>
            <person name="Davidsen T.M."/>
            <person name="Wayne K.J."/>
            <person name="Tettelin H."/>
            <person name="Glass J.I."/>
            <person name="Rusch D."/>
            <person name="Podicherti R."/>
            <person name="Tsui H.-C.T."/>
            <person name="Winkler M.E."/>
        </authorList>
    </citation>
    <scope>NUCLEOTIDE SEQUENCE</scope>
</reference>
<sequence length="32" mass="3679">DRKSVHISTQCNNWSFAEFDLTDNTCFTDLGL</sequence>
<protein>
    <submittedName>
        <fullName evidence="1">Uncharacterized protein</fullName>
    </submittedName>
</protein>
<dbReference type="EMBL" id="UINC01033618">
    <property type="protein sequence ID" value="SVB23186.1"/>
    <property type="molecule type" value="Genomic_DNA"/>
</dbReference>